<keyword evidence="1" id="KW-0472">Membrane</keyword>
<feature type="transmembrane region" description="Helical" evidence="1">
    <location>
        <begin position="74"/>
        <end position="93"/>
    </location>
</feature>
<gene>
    <name evidence="2" type="ORF">MWH26_07110</name>
</gene>
<feature type="transmembrane region" description="Helical" evidence="1">
    <location>
        <begin position="191"/>
        <end position="212"/>
    </location>
</feature>
<proteinExistence type="predicted"/>
<evidence type="ECO:0000256" key="1">
    <source>
        <dbReference type="SAM" id="Phobius"/>
    </source>
</evidence>
<keyword evidence="1" id="KW-0812">Transmembrane</keyword>
<feature type="transmembrane region" description="Helical" evidence="1">
    <location>
        <begin position="322"/>
        <end position="342"/>
    </location>
</feature>
<feature type="transmembrane region" description="Helical" evidence="1">
    <location>
        <begin position="128"/>
        <end position="145"/>
    </location>
</feature>
<organism evidence="2 3">
    <name type="scientific">Hymenobacter sublimis</name>
    <dbReference type="NCBI Taxonomy" id="2933777"/>
    <lineage>
        <taxon>Bacteria</taxon>
        <taxon>Pseudomonadati</taxon>
        <taxon>Bacteroidota</taxon>
        <taxon>Cytophagia</taxon>
        <taxon>Cytophagales</taxon>
        <taxon>Hymenobacteraceae</taxon>
        <taxon>Hymenobacter</taxon>
    </lineage>
</organism>
<evidence type="ECO:0000313" key="2">
    <source>
        <dbReference type="EMBL" id="UPL50661.1"/>
    </source>
</evidence>
<evidence type="ECO:0000313" key="3">
    <source>
        <dbReference type="Proteomes" id="UP000829647"/>
    </source>
</evidence>
<keyword evidence="1" id="KW-1133">Transmembrane helix</keyword>
<dbReference type="RefSeq" id="WP_247976656.1">
    <property type="nucleotide sequence ID" value="NZ_CP095848.1"/>
</dbReference>
<dbReference type="EMBL" id="CP095848">
    <property type="protein sequence ID" value="UPL50661.1"/>
    <property type="molecule type" value="Genomic_DNA"/>
</dbReference>
<feature type="transmembrane region" description="Helical" evidence="1">
    <location>
        <begin position="375"/>
        <end position="393"/>
    </location>
</feature>
<dbReference type="Proteomes" id="UP000829647">
    <property type="component" value="Chromosome"/>
</dbReference>
<feature type="transmembrane region" description="Helical" evidence="1">
    <location>
        <begin position="105"/>
        <end position="122"/>
    </location>
</feature>
<feature type="transmembrane region" description="Helical" evidence="1">
    <location>
        <begin position="152"/>
        <end position="185"/>
    </location>
</feature>
<accession>A0ABY4JCW9</accession>
<feature type="transmembrane region" description="Helical" evidence="1">
    <location>
        <begin position="349"/>
        <end position="369"/>
    </location>
</feature>
<evidence type="ECO:0008006" key="4">
    <source>
        <dbReference type="Google" id="ProtNLM"/>
    </source>
</evidence>
<feature type="transmembrane region" description="Helical" evidence="1">
    <location>
        <begin position="300"/>
        <end position="316"/>
    </location>
</feature>
<protein>
    <recommendedName>
        <fullName evidence="4">Glycosyltransferase RgtA/B/C/D-like domain-containing protein</fullName>
    </recommendedName>
</protein>
<keyword evidence="3" id="KW-1185">Reference proteome</keyword>
<dbReference type="PROSITE" id="PS51257">
    <property type="entry name" value="PROKAR_LIPOPROTEIN"/>
    <property type="match status" value="1"/>
</dbReference>
<sequence length="577" mass="65251">MMLRRLYVLGLPLLLMFLSGVVLGCYFETNDDLTIIALLRGTTAAAPVIDLHLYFHGYAALWSRLYAAAPYQPWYAYTLYGLLYLAAVLMVAVLRRLLQAHTERWWGLVFIVLIWGVAWLEHGFWFNYARVPVLLAGAGLLFAAQRAPTRHALILGLLAFGLAWLIRPSAALLGVVAALPGAWWLAGRRSLPLLAGIGTWAVVGALWLNLTWSPAAATFRRLDVLKSNLNDFQLTAPPLQPLSPRDSLGLAAARHWLLTDSTLINEAFFARAAPFRPEYFLQHTAPSKLRALLVQLARDYFPMLLLVLATWALVLRHRVSDWQFWLGQLAYVSLILGLGTLLKLPPRLALPLLDFWVLSNLVFLFRLPASLLPRNPVRALLLVLAVVALPYGYKTWHRRGVLTQERLRNRIERQLILASSAILSPDERRALLLTPMQRNELYRLPRARVIVSDALEETYKSESPFTEGHPFARPYSYVLASPNRYLSIMGWQTLHPAQTALLHHLTGTRNFTAALRRLGARPDVAWVLTPNGAALLNWQLTLERRPSQPVMQLFPVELESKRGARAQVYRMRTKFSQ</sequence>
<name>A0ABY4JCW9_9BACT</name>
<reference evidence="2 3" key="1">
    <citation type="submission" date="2022-04" db="EMBL/GenBank/DDBJ databases">
        <title>Hymenobacter sp. isolated from the air.</title>
        <authorList>
            <person name="Won M."/>
            <person name="Lee C.-M."/>
            <person name="Woen H.-Y."/>
            <person name="Kwon S.-W."/>
        </authorList>
    </citation>
    <scope>NUCLEOTIDE SEQUENCE [LARGE SCALE GENOMIC DNA]</scope>
    <source>
        <strain evidence="3">5516 S-25</strain>
    </source>
</reference>